<evidence type="ECO:0000313" key="19">
    <source>
        <dbReference type="Proteomes" id="UP001164761"/>
    </source>
</evidence>
<evidence type="ECO:0000256" key="14">
    <source>
        <dbReference type="SAM" id="MobiDB-lite"/>
    </source>
</evidence>
<dbReference type="InterPro" id="IPR036890">
    <property type="entry name" value="HATPase_C_sf"/>
</dbReference>
<dbReference type="SMART" id="SM00388">
    <property type="entry name" value="HisKA"/>
    <property type="match status" value="1"/>
</dbReference>
<dbReference type="InterPro" id="IPR036097">
    <property type="entry name" value="HisK_dim/P_sf"/>
</dbReference>
<comment type="subcellular location">
    <subcellularLocation>
        <location evidence="2">Cell membrane</location>
        <topology evidence="2">Multi-pass membrane protein</topology>
    </subcellularLocation>
</comment>
<evidence type="ECO:0000259" key="16">
    <source>
        <dbReference type="PROSITE" id="PS50109"/>
    </source>
</evidence>
<evidence type="ECO:0000256" key="4">
    <source>
        <dbReference type="ARBA" id="ARBA00022475"/>
    </source>
</evidence>
<keyword evidence="13 15" id="KW-0472">Membrane</keyword>
<dbReference type="InterPro" id="IPR003660">
    <property type="entry name" value="HAMP_dom"/>
</dbReference>
<dbReference type="CDD" id="cd00075">
    <property type="entry name" value="HATPase"/>
    <property type="match status" value="1"/>
</dbReference>
<keyword evidence="9" id="KW-0418">Kinase</keyword>
<keyword evidence="7 15" id="KW-0812">Transmembrane</keyword>
<keyword evidence="11 15" id="KW-1133">Transmembrane helix</keyword>
<keyword evidence="12" id="KW-0902">Two-component regulatory system</keyword>
<evidence type="ECO:0000256" key="5">
    <source>
        <dbReference type="ARBA" id="ARBA00022553"/>
    </source>
</evidence>
<dbReference type="SUPFAM" id="SSF47384">
    <property type="entry name" value="Homodimeric domain of signal transducing histidine kinase"/>
    <property type="match status" value="1"/>
</dbReference>
<evidence type="ECO:0000256" key="2">
    <source>
        <dbReference type="ARBA" id="ARBA00004651"/>
    </source>
</evidence>
<feature type="region of interest" description="Disordered" evidence="14">
    <location>
        <begin position="109"/>
        <end position="128"/>
    </location>
</feature>
<name>A0ABY6ZQ35_9BACL</name>
<evidence type="ECO:0000256" key="9">
    <source>
        <dbReference type="ARBA" id="ARBA00022777"/>
    </source>
</evidence>
<accession>A0ABY6ZQ35</accession>
<feature type="domain" description="Histidine kinase" evidence="16">
    <location>
        <begin position="280"/>
        <end position="494"/>
    </location>
</feature>
<feature type="transmembrane region" description="Helical" evidence="15">
    <location>
        <begin position="189"/>
        <end position="211"/>
    </location>
</feature>
<geneLocation type="plasmid" evidence="18 19">
    <name>unnamed1</name>
</geneLocation>
<dbReference type="Gene3D" id="1.10.287.130">
    <property type="match status" value="1"/>
</dbReference>
<dbReference type="PRINTS" id="PR00344">
    <property type="entry name" value="BCTRLSENSOR"/>
</dbReference>
<keyword evidence="4" id="KW-1003">Cell membrane</keyword>
<dbReference type="PROSITE" id="PS50885">
    <property type="entry name" value="HAMP"/>
    <property type="match status" value="1"/>
</dbReference>
<dbReference type="SUPFAM" id="SSF158472">
    <property type="entry name" value="HAMP domain-like"/>
    <property type="match status" value="1"/>
</dbReference>
<dbReference type="Pfam" id="PF00672">
    <property type="entry name" value="HAMP"/>
    <property type="match status" value="1"/>
</dbReference>
<dbReference type="Pfam" id="PF02518">
    <property type="entry name" value="HATPase_c"/>
    <property type="match status" value="1"/>
</dbReference>
<evidence type="ECO:0000256" key="3">
    <source>
        <dbReference type="ARBA" id="ARBA00012438"/>
    </source>
</evidence>
<evidence type="ECO:0000256" key="13">
    <source>
        <dbReference type="ARBA" id="ARBA00023136"/>
    </source>
</evidence>
<dbReference type="EMBL" id="CP104068">
    <property type="protein sequence ID" value="WAH44952.1"/>
    <property type="molecule type" value="Genomic_DNA"/>
</dbReference>
<comment type="catalytic activity">
    <reaction evidence="1">
        <text>ATP + protein L-histidine = ADP + protein N-phospho-L-histidine.</text>
        <dbReference type="EC" id="2.7.13.3"/>
    </reaction>
</comment>
<evidence type="ECO:0000256" key="10">
    <source>
        <dbReference type="ARBA" id="ARBA00022840"/>
    </source>
</evidence>
<evidence type="ECO:0000256" key="1">
    <source>
        <dbReference type="ARBA" id="ARBA00000085"/>
    </source>
</evidence>
<evidence type="ECO:0000256" key="15">
    <source>
        <dbReference type="SAM" id="Phobius"/>
    </source>
</evidence>
<evidence type="ECO:0000256" key="11">
    <source>
        <dbReference type="ARBA" id="ARBA00022989"/>
    </source>
</evidence>
<dbReference type="InterPro" id="IPR003594">
    <property type="entry name" value="HATPase_dom"/>
</dbReference>
<dbReference type="GO" id="GO:0005524">
    <property type="term" value="F:ATP binding"/>
    <property type="evidence" value="ECO:0007669"/>
    <property type="project" value="UniProtKB-KW"/>
</dbReference>
<evidence type="ECO:0000256" key="6">
    <source>
        <dbReference type="ARBA" id="ARBA00022679"/>
    </source>
</evidence>
<dbReference type="Proteomes" id="UP001164761">
    <property type="component" value="Plasmid unnamed1"/>
</dbReference>
<dbReference type="SMART" id="SM00387">
    <property type="entry name" value="HATPase_c"/>
    <property type="match status" value="1"/>
</dbReference>
<keyword evidence="10 18" id="KW-0067">ATP-binding</keyword>
<dbReference type="CDD" id="cd00082">
    <property type="entry name" value="HisKA"/>
    <property type="match status" value="1"/>
</dbReference>
<protein>
    <recommendedName>
        <fullName evidence="3">histidine kinase</fullName>
        <ecNumber evidence="3">2.7.13.3</ecNumber>
    </recommendedName>
</protein>
<dbReference type="PROSITE" id="PS50109">
    <property type="entry name" value="HIS_KIN"/>
    <property type="match status" value="1"/>
</dbReference>
<feature type="domain" description="HAMP" evidence="17">
    <location>
        <begin position="212"/>
        <end position="265"/>
    </location>
</feature>
<dbReference type="InterPro" id="IPR004358">
    <property type="entry name" value="Sig_transdc_His_kin-like_C"/>
</dbReference>
<feature type="transmembrane region" description="Helical" evidence="15">
    <location>
        <begin position="21"/>
        <end position="40"/>
    </location>
</feature>
<evidence type="ECO:0000256" key="7">
    <source>
        <dbReference type="ARBA" id="ARBA00022692"/>
    </source>
</evidence>
<dbReference type="Gene3D" id="3.30.565.10">
    <property type="entry name" value="Histidine kinase-like ATPase, C-terminal domain"/>
    <property type="match status" value="1"/>
</dbReference>
<keyword evidence="8" id="KW-0547">Nucleotide-binding</keyword>
<evidence type="ECO:0000256" key="12">
    <source>
        <dbReference type="ARBA" id="ARBA00023012"/>
    </source>
</evidence>
<keyword evidence="19" id="KW-1185">Reference proteome</keyword>
<sequence length="494" mass="55189">MRSHIIRMLNPRSLKYQLLSRSIIIMTVLLVLIGVFQYAFMDDFLYRNEAVSIETRIESIPKSAWEDLSDHHIIPDRDTLFKLETPGATIAFINVHGSFTDLFVDTDDDKADSSHENDLDQGPSPRLSQQTYQNAVNNSSDMTYTLTNDNLGNTVLVVLHRVGEQSHALGVVQVTVPIAPLQHILIKQLTVFAFLVMCALCAGVFTFLPILRRTLIPLSRVVETVGRVNAGNLDERFMTTHAQLEIALLASSFNAMLERLKKSFEAERIAKERMRQFVADASHELRTPLTTINGFLEVLLRGAAANPAKLDKALRSMYGESQRVNKLVQDLLFLAKIDREPTFVFEDSRLDLLLTDMKPQLLLLAGERAVEFVVSEAMVVNCDPDRIKQVVLNLFQNAVQHTDANTGEINVSLVKDFAGARIQVKDNGTGIPSEHQSQLFERFYRVDSARSRKNGGVGLGLSITKSIVDNHGGTISFESQVGKGTIFNVWLPVK</sequence>
<evidence type="ECO:0000256" key="8">
    <source>
        <dbReference type="ARBA" id="ARBA00022741"/>
    </source>
</evidence>
<proteinExistence type="predicted"/>
<dbReference type="CDD" id="cd06225">
    <property type="entry name" value="HAMP"/>
    <property type="match status" value="1"/>
</dbReference>
<dbReference type="PANTHER" id="PTHR45528:SF1">
    <property type="entry name" value="SENSOR HISTIDINE KINASE CPXA"/>
    <property type="match status" value="1"/>
</dbReference>
<dbReference type="PANTHER" id="PTHR45528">
    <property type="entry name" value="SENSOR HISTIDINE KINASE CPXA"/>
    <property type="match status" value="1"/>
</dbReference>
<dbReference type="InterPro" id="IPR050398">
    <property type="entry name" value="HssS/ArlS-like"/>
</dbReference>
<dbReference type="Gene3D" id="6.10.340.10">
    <property type="match status" value="1"/>
</dbReference>
<dbReference type="InterPro" id="IPR003661">
    <property type="entry name" value="HisK_dim/P_dom"/>
</dbReference>
<dbReference type="EC" id="2.7.13.3" evidence="3"/>
<keyword evidence="18" id="KW-0614">Plasmid</keyword>
<evidence type="ECO:0000259" key="17">
    <source>
        <dbReference type="PROSITE" id="PS50885"/>
    </source>
</evidence>
<gene>
    <name evidence="18" type="ORF">NZD89_28320</name>
</gene>
<dbReference type="SUPFAM" id="SSF55874">
    <property type="entry name" value="ATPase domain of HSP90 chaperone/DNA topoisomerase II/histidine kinase"/>
    <property type="match status" value="1"/>
</dbReference>
<dbReference type="SMART" id="SM00304">
    <property type="entry name" value="HAMP"/>
    <property type="match status" value="1"/>
</dbReference>
<organism evidence="18 19">
    <name type="scientific">Alicyclobacillus fastidiosus</name>
    <dbReference type="NCBI Taxonomy" id="392011"/>
    <lineage>
        <taxon>Bacteria</taxon>
        <taxon>Bacillati</taxon>
        <taxon>Bacillota</taxon>
        <taxon>Bacilli</taxon>
        <taxon>Bacillales</taxon>
        <taxon>Alicyclobacillaceae</taxon>
        <taxon>Alicyclobacillus</taxon>
    </lineage>
</organism>
<evidence type="ECO:0000313" key="18">
    <source>
        <dbReference type="EMBL" id="WAH44952.1"/>
    </source>
</evidence>
<keyword evidence="5" id="KW-0597">Phosphoprotein</keyword>
<reference evidence="18" key="1">
    <citation type="submission" date="2022-08" db="EMBL/GenBank/DDBJ databases">
        <title>Alicyclobacillus fastidiosus DSM 17978, complete genome.</title>
        <authorList>
            <person name="Wang Q."/>
            <person name="Cai R."/>
            <person name="Wang Z."/>
        </authorList>
    </citation>
    <scope>NUCLEOTIDE SEQUENCE</scope>
    <source>
        <strain evidence="18">DSM 17978</strain>
        <plasmid evidence="18">unnamed1</plasmid>
    </source>
</reference>
<dbReference type="InterPro" id="IPR005467">
    <property type="entry name" value="His_kinase_dom"/>
</dbReference>
<keyword evidence="6" id="KW-0808">Transferase</keyword>
<dbReference type="Pfam" id="PF00512">
    <property type="entry name" value="HisKA"/>
    <property type="match status" value="1"/>
</dbReference>